<evidence type="ECO:0000256" key="1">
    <source>
        <dbReference type="ARBA" id="ARBA00022723"/>
    </source>
</evidence>
<gene>
    <name evidence="7" type="ORF">I8U22_08360</name>
</gene>
<proteinExistence type="predicted"/>
<feature type="region of interest" description="Disordered" evidence="5">
    <location>
        <begin position="37"/>
        <end position="61"/>
    </location>
</feature>
<dbReference type="PANTHER" id="PTHR33823">
    <property type="entry name" value="RNA POLYMERASE-BINDING TRANSCRIPTION FACTOR DKSA-RELATED"/>
    <property type="match status" value="1"/>
</dbReference>
<dbReference type="SUPFAM" id="SSF57716">
    <property type="entry name" value="Glucocorticoid receptor-like (DNA-binding domain)"/>
    <property type="match status" value="1"/>
</dbReference>
<dbReference type="Proteomes" id="UP000641910">
    <property type="component" value="Unassembled WGS sequence"/>
</dbReference>
<evidence type="ECO:0000313" key="8">
    <source>
        <dbReference type="Proteomes" id="UP000641910"/>
    </source>
</evidence>
<feature type="compositionally biased region" description="Basic and acidic residues" evidence="5">
    <location>
        <begin position="228"/>
        <end position="244"/>
    </location>
</feature>
<dbReference type="EMBL" id="JAECVU010000004">
    <property type="protein sequence ID" value="MBH8588825.1"/>
    <property type="molecule type" value="Genomic_DNA"/>
</dbReference>
<keyword evidence="8" id="KW-1185">Reference proteome</keyword>
<protein>
    <submittedName>
        <fullName evidence="7">TraR/DksA C4-type zinc finger protein</fullName>
    </submittedName>
</protein>
<dbReference type="NCBIfam" id="TIGR02890">
    <property type="entry name" value="bacill_yteA"/>
    <property type="match status" value="1"/>
</dbReference>
<evidence type="ECO:0000259" key="6">
    <source>
        <dbReference type="Pfam" id="PF01258"/>
    </source>
</evidence>
<keyword evidence="1" id="KW-0479">Metal-binding</keyword>
<dbReference type="PROSITE" id="PS51128">
    <property type="entry name" value="ZF_DKSA_2"/>
    <property type="match status" value="1"/>
</dbReference>
<dbReference type="SUPFAM" id="SSF109635">
    <property type="entry name" value="DnaK suppressor protein DksA, alpha-hairpin domain"/>
    <property type="match status" value="1"/>
</dbReference>
<dbReference type="RefSeq" id="WP_170151241.1">
    <property type="nucleotide sequence ID" value="NZ_JACEIS010000005.1"/>
</dbReference>
<name>A0ABS0QHU1_THEVU</name>
<feature type="zinc finger region" description="dksA C4-type" evidence="4">
    <location>
        <begin position="114"/>
        <end position="138"/>
    </location>
</feature>
<evidence type="ECO:0000256" key="2">
    <source>
        <dbReference type="ARBA" id="ARBA00022771"/>
    </source>
</evidence>
<dbReference type="InterPro" id="IPR000962">
    <property type="entry name" value="Znf_DskA_TraR"/>
</dbReference>
<feature type="domain" description="Zinc finger DksA/TraR C4-type" evidence="6">
    <location>
        <begin position="109"/>
        <end position="137"/>
    </location>
</feature>
<dbReference type="InterPro" id="IPR037187">
    <property type="entry name" value="DnaK_N"/>
</dbReference>
<evidence type="ECO:0000256" key="4">
    <source>
        <dbReference type="PROSITE-ProRule" id="PRU00510"/>
    </source>
</evidence>
<accession>A0ABS0QHU1</accession>
<reference evidence="7 8" key="1">
    <citation type="submission" date="2020-12" db="EMBL/GenBank/DDBJ databases">
        <title>WGS of Thermoactinomyces spp.</title>
        <authorList>
            <person name="Cheng K."/>
        </authorList>
    </citation>
    <scope>NUCLEOTIDE SEQUENCE [LARGE SCALE GENOMIC DNA]</scope>
    <source>
        <strain evidence="8">CICC 10650\ACCC 41061</strain>
    </source>
</reference>
<evidence type="ECO:0000256" key="3">
    <source>
        <dbReference type="ARBA" id="ARBA00022833"/>
    </source>
</evidence>
<feature type="region of interest" description="Disordered" evidence="5">
    <location>
        <begin position="228"/>
        <end position="252"/>
    </location>
</feature>
<dbReference type="PANTHER" id="PTHR33823:SF4">
    <property type="entry name" value="GENERAL STRESS PROTEIN 16O"/>
    <property type="match status" value="1"/>
</dbReference>
<comment type="caution">
    <text evidence="7">The sequence shown here is derived from an EMBL/GenBank/DDBJ whole genome shotgun (WGS) entry which is preliminary data.</text>
</comment>
<dbReference type="InterPro" id="IPR014240">
    <property type="entry name" value="YteA"/>
</dbReference>
<organism evidence="7 8">
    <name type="scientific">Thermoactinomyces vulgaris</name>
    <dbReference type="NCBI Taxonomy" id="2026"/>
    <lineage>
        <taxon>Bacteria</taxon>
        <taxon>Bacillati</taxon>
        <taxon>Bacillota</taxon>
        <taxon>Bacilli</taxon>
        <taxon>Bacillales</taxon>
        <taxon>Thermoactinomycetaceae</taxon>
        <taxon>Thermoactinomyces</taxon>
    </lineage>
</organism>
<keyword evidence="3" id="KW-0862">Zinc</keyword>
<sequence length="252" mass="28982">MKRRSGGEDIADSIKQEVKCKVANPVVQQRLRQKLEQEKSQIEKRLKQNDSYSMDQSMNGSIGELSGYDNHPADLGTEIFERGKDLALNENDERRLKEIDKALERMNQGTYGICKVCGQEIAEDRLEAVPTTEYCVNHHPEQHSSIRRPAEEKVMDSGGRNQDQSDKNFYDGEDAWQDVEQYGTSNPPDFFVEERNYNELMIDSHEHRGYVDLTEGFSITDLSGKTDEITEITHNDAYAQKEREEREDDPLS</sequence>
<evidence type="ECO:0000256" key="5">
    <source>
        <dbReference type="SAM" id="MobiDB-lite"/>
    </source>
</evidence>
<evidence type="ECO:0000313" key="7">
    <source>
        <dbReference type="EMBL" id="MBH8588825.1"/>
    </source>
</evidence>
<feature type="compositionally biased region" description="Basic and acidic residues" evidence="5">
    <location>
        <begin position="37"/>
        <end position="48"/>
    </location>
</feature>
<keyword evidence="2" id="KW-0863">Zinc-finger</keyword>
<dbReference type="Pfam" id="PF01258">
    <property type="entry name" value="zf-dskA_traR"/>
    <property type="match status" value="1"/>
</dbReference>
<dbReference type="Gene3D" id="1.20.120.910">
    <property type="entry name" value="DksA, coiled-coil domain"/>
    <property type="match status" value="1"/>
</dbReference>
<feature type="compositionally biased region" description="Polar residues" evidence="5">
    <location>
        <begin position="49"/>
        <end position="60"/>
    </location>
</feature>